<evidence type="ECO:0000313" key="2">
    <source>
        <dbReference type="EMBL" id="CAL4791193.1"/>
    </source>
</evidence>
<protein>
    <submittedName>
        <fullName evidence="1">Uncharacterized protein</fullName>
    </submittedName>
</protein>
<evidence type="ECO:0000313" key="1">
    <source>
        <dbReference type="EMBL" id="CAI4003881.1"/>
    </source>
</evidence>
<reference evidence="1" key="1">
    <citation type="submission" date="2022-10" db="EMBL/GenBank/DDBJ databases">
        <authorList>
            <person name="Chen Y."/>
            <person name="Dougan E. K."/>
            <person name="Chan C."/>
            <person name="Rhodes N."/>
            <person name="Thang M."/>
        </authorList>
    </citation>
    <scope>NUCLEOTIDE SEQUENCE</scope>
</reference>
<reference evidence="2 3" key="2">
    <citation type="submission" date="2024-05" db="EMBL/GenBank/DDBJ databases">
        <authorList>
            <person name="Chen Y."/>
            <person name="Shah S."/>
            <person name="Dougan E. K."/>
            <person name="Thang M."/>
            <person name="Chan C."/>
        </authorList>
    </citation>
    <scope>NUCLEOTIDE SEQUENCE [LARGE SCALE GENOMIC DNA]</scope>
</reference>
<organism evidence="1">
    <name type="scientific">Cladocopium goreaui</name>
    <dbReference type="NCBI Taxonomy" id="2562237"/>
    <lineage>
        <taxon>Eukaryota</taxon>
        <taxon>Sar</taxon>
        <taxon>Alveolata</taxon>
        <taxon>Dinophyceae</taxon>
        <taxon>Suessiales</taxon>
        <taxon>Symbiodiniaceae</taxon>
        <taxon>Cladocopium</taxon>
    </lineage>
</organism>
<dbReference type="Proteomes" id="UP001152797">
    <property type="component" value="Unassembled WGS sequence"/>
</dbReference>
<name>A0A9P1G8R2_9DINO</name>
<dbReference type="AlphaFoldDB" id="A0A9P1G8R2"/>
<proteinExistence type="predicted"/>
<dbReference type="EMBL" id="CAMXCT030003335">
    <property type="protein sequence ID" value="CAL4791193.1"/>
    <property type="molecule type" value="Genomic_DNA"/>
</dbReference>
<dbReference type="OrthoDB" id="410769at2759"/>
<evidence type="ECO:0000313" key="3">
    <source>
        <dbReference type="Proteomes" id="UP001152797"/>
    </source>
</evidence>
<dbReference type="EMBL" id="CAMXCT010003335">
    <property type="protein sequence ID" value="CAI4003881.1"/>
    <property type="molecule type" value="Genomic_DNA"/>
</dbReference>
<gene>
    <name evidence="1" type="ORF">C1SCF055_LOCUS29709</name>
</gene>
<comment type="caution">
    <text evidence="1">The sequence shown here is derived from an EMBL/GenBank/DDBJ whole genome shotgun (WGS) entry which is preliminary data.</text>
</comment>
<accession>A0A9P1G8R2</accession>
<dbReference type="EMBL" id="CAMXCT020003335">
    <property type="protein sequence ID" value="CAL1157256.1"/>
    <property type="molecule type" value="Genomic_DNA"/>
</dbReference>
<sequence>MAPPVNIDHLLYRLKAFGAPKVLLLAVLLVIWTDPGLSADVAEPPFKWIEFFAGKAEATNQFQVGGFHSAKLDILYMHAQPGKLNPMDLTSEAGMGTALATVLRGDWVEGFLSHFGLKCASWTTINSGTSSRSPCSAIGNTEYPSVVCANLLTSRMILIMMVVVCLNGCILLEQPSNSFVEYYPRFRELIQLLQASGGPHAVHRTMWYMFHYNGPTPKRHLAFANSSAIGGLDCGPLVGWKKIKKEREAKGEAPPQLVQKYHDKQGKLRYKGLPALRSSEHYPADFGKKLVSMFADLIKNKSGMPRLPSPCPSAEATFASMSYDDKWHDASMVEVCFWLRGGKDLQVPPSFRPLLPHRL</sequence>
<keyword evidence="3" id="KW-1185">Reference proteome</keyword>